<protein>
    <submittedName>
        <fullName evidence="2">Uncharacterized protein</fullName>
    </submittedName>
</protein>
<gene>
    <name evidence="2" type="ORF">A3L09_10620</name>
</gene>
<dbReference type="EMBL" id="CP014863">
    <property type="protein sequence ID" value="ASJ03804.1"/>
    <property type="molecule type" value="Genomic_DNA"/>
</dbReference>
<evidence type="ECO:0000313" key="2">
    <source>
        <dbReference type="EMBL" id="ASJ03804.1"/>
    </source>
</evidence>
<dbReference type="GeneID" id="33320874"/>
<sequence>MDENTDELKIISVAPSSVLNFYVIYAETWKDTLKYRQKLVKNLLNFTSFSGDISFANFILILDVTENPKSSKHKYWKLIVPIYQRKLESAKLNVYVIDPSEKKFRTLASNIAKVALELEGHKELSASLIRDALNNYMLVRPLTEEFFKDYRDNYYRLKDWIKKHYGAELEKRCPADYLLTVESTPIPEKKRKEIFIERAAKTFAHTFFNRLMFVYFLQKKGWIVDLDSLREELRKKVDVKNFVLSKPQYSKILLKILMAFSVEVSSSKLLRRDSIDLAFSTTSLLSLVIIMTTSILSFGPWVFVHWCF</sequence>
<keyword evidence="1" id="KW-1133">Transmembrane helix</keyword>
<keyword evidence="3" id="KW-1185">Reference proteome</keyword>
<dbReference type="KEGG" id="tprf:A3L09_10620"/>
<keyword evidence="1" id="KW-0812">Transmembrane</keyword>
<proteinExistence type="predicted"/>
<accession>A0A2Z2MIZ0</accession>
<name>A0A2Z2MIZ0_THEPR</name>
<dbReference type="Proteomes" id="UP000250179">
    <property type="component" value="Plasmid unnamed"/>
</dbReference>
<reference evidence="2 3" key="1">
    <citation type="submission" date="2016-03" db="EMBL/GenBank/DDBJ databases">
        <title>Complete genome sequence of Thermococcus profundus strain DT5432.</title>
        <authorList>
            <person name="Oger P.M."/>
        </authorList>
    </citation>
    <scope>NUCLEOTIDE SEQUENCE [LARGE SCALE GENOMIC DNA]</scope>
    <source>
        <strain evidence="2 3">DT 5432</strain>
        <plasmid evidence="3">Plasmid</plasmid>
    </source>
</reference>
<keyword evidence="1" id="KW-0472">Membrane</keyword>
<evidence type="ECO:0000313" key="3">
    <source>
        <dbReference type="Proteomes" id="UP000250179"/>
    </source>
</evidence>
<feature type="transmembrane region" description="Helical" evidence="1">
    <location>
        <begin position="282"/>
        <end position="303"/>
    </location>
</feature>
<organism evidence="2 3">
    <name type="scientific">Thermococcus profundus</name>
    <dbReference type="NCBI Taxonomy" id="49899"/>
    <lineage>
        <taxon>Archaea</taxon>
        <taxon>Methanobacteriati</taxon>
        <taxon>Methanobacteriota</taxon>
        <taxon>Thermococci</taxon>
        <taxon>Thermococcales</taxon>
        <taxon>Thermococcaceae</taxon>
        <taxon>Thermococcus</taxon>
    </lineage>
</organism>
<geneLocation type="plasmid" evidence="3"/>
<keyword evidence="2" id="KW-0614">Plasmid</keyword>
<dbReference type="AlphaFoldDB" id="A0A2Z2MIZ0"/>
<evidence type="ECO:0000256" key="1">
    <source>
        <dbReference type="SAM" id="Phobius"/>
    </source>
</evidence>
<dbReference type="RefSeq" id="WP_198362308.1">
    <property type="nucleotide sequence ID" value="NZ_CP014863.1"/>
</dbReference>